<accession>A0A1J5RWU1</accession>
<dbReference type="PANTHER" id="PTHR12526">
    <property type="entry name" value="GLYCOSYLTRANSFERASE"/>
    <property type="match status" value="1"/>
</dbReference>
<reference evidence="3" key="1">
    <citation type="submission" date="2016-10" db="EMBL/GenBank/DDBJ databases">
        <title>Sequence of Gallionella enrichment culture.</title>
        <authorList>
            <person name="Poehlein A."/>
            <person name="Muehling M."/>
            <person name="Daniel R."/>
        </authorList>
    </citation>
    <scope>NUCLEOTIDE SEQUENCE</scope>
</reference>
<gene>
    <name evidence="3" type="primary">mshA_12</name>
    <name evidence="3" type="ORF">GALL_175500</name>
</gene>
<dbReference type="EMBL" id="MLJW01000096">
    <property type="protein sequence ID" value="OIR00298.1"/>
    <property type="molecule type" value="Genomic_DNA"/>
</dbReference>
<name>A0A1J5RWU1_9ZZZZ</name>
<dbReference type="SUPFAM" id="SSF53756">
    <property type="entry name" value="UDP-Glycosyltransferase/glycogen phosphorylase"/>
    <property type="match status" value="1"/>
</dbReference>
<comment type="caution">
    <text evidence="3">The sequence shown here is derived from an EMBL/GenBank/DDBJ whole genome shotgun (WGS) entry which is preliminary data.</text>
</comment>
<keyword evidence="2 3" id="KW-0808">Transferase</keyword>
<dbReference type="PANTHER" id="PTHR12526:SF510">
    <property type="entry name" value="D-INOSITOL 3-PHOSPHATE GLYCOSYLTRANSFERASE"/>
    <property type="match status" value="1"/>
</dbReference>
<evidence type="ECO:0000256" key="1">
    <source>
        <dbReference type="ARBA" id="ARBA00022676"/>
    </source>
</evidence>
<dbReference type="Pfam" id="PF13692">
    <property type="entry name" value="Glyco_trans_1_4"/>
    <property type="match status" value="1"/>
</dbReference>
<keyword evidence="1 3" id="KW-0328">Glycosyltransferase</keyword>
<dbReference type="CDD" id="cd03801">
    <property type="entry name" value="GT4_PimA-like"/>
    <property type="match status" value="1"/>
</dbReference>
<evidence type="ECO:0000313" key="3">
    <source>
        <dbReference type="EMBL" id="OIR00298.1"/>
    </source>
</evidence>
<sequence>MALAAKRVLLLSRYDRKGASSRLRFLDLLPDLERYGVRVTASPFFDDAYLERLYAGEKAGLGALARFYLRRARVLLGARRFDAVWLEKEAFPWLPAWIERLFLRGCPYVVDFDDAWHLRYGRHRLAPVRALLERKLERVVAGAAATVVGNDFLAEWARAAGAGRVVRIPTTLDPGRYHPAARPPAAAAPLVVGWVGSPSSMEHLRTIAPVLGEMAAAGEIALTVVGAVAERLQDCPATYLDWTEAGEADTIAGFDVGIMPLTDSLWSRGKCAYKLLQYMAAGLPVVASPVGMNCEVVVDGETGFLPSDAEGWRQALRRLRADPALRAAMGRKNRARVEERYSRQAVAPRLAECFRAVCGG</sequence>
<proteinExistence type="predicted"/>
<dbReference type="AlphaFoldDB" id="A0A1J5RWU1"/>
<dbReference type="Gene3D" id="3.40.50.2000">
    <property type="entry name" value="Glycogen Phosphorylase B"/>
    <property type="match status" value="2"/>
</dbReference>
<dbReference type="EC" id="2.4.1.250" evidence="3"/>
<organism evidence="3">
    <name type="scientific">mine drainage metagenome</name>
    <dbReference type="NCBI Taxonomy" id="410659"/>
    <lineage>
        <taxon>unclassified sequences</taxon>
        <taxon>metagenomes</taxon>
        <taxon>ecological metagenomes</taxon>
    </lineage>
</organism>
<dbReference type="GO" id="GO:0102710">
    <property type="term" value="F:D-inositol-3-phosphate glycosyltransferase activity"/>
    <property type="evidence" value="ECO:0007669"/>
    <property type="project" value="UniProtKB-EC"/>
</dbReference>
<protein>
    <submittedName>
        <fullName evidence="3">D-inositol-3-phosphate glycosyltransferase</fullName>
        <ecNumber evidence="3">2.4.1.250</ecNumber>
    </submittedName>
</protein>
<evidence type="ECO:0000256" key="2">
    <source>
        <dbReference type="ARBA" id="ARBA00022679"/>
    </source>
</evidence>